<dbReference type="InterPro" id="IPR013083">
    <property type="entry name" value="Znf_RING/FYVE/PHD"/>
</dbReference>
<gene>
    <name evidence="7" type="ORF">Acr_12g0005130</name>
</gene>
<proteinExistence type="predicted"/>
<name>A0A7J0FGZ6_9ERIC</name>
<dbReference type="AlphaFoldDB" id="A0A7J0FGZ6"/>
<dbReference type="PANTHER" id="PTHR22849">
    <property type="entry name" value="WDSAM1 PROTEIN"/>
    <property type="match status" value="1"/>
</dbReference>
<sequence length="411" mass="46477">MDDIEIPQYFICPISLQIMKDPVTAITGITYDRESIEHWVFQEENNLCPVTKQPLPRDSDLTPNHTLRRLIQSWCTQNALDRIPTPKPPLNKVHVLNLIRDLWLPKLQLKTLRKLEIFSVEHERNRKCMVEAGLVKAMWLFVISCHKRGETMGLEEALSIMCLVRGPSSETKLLLSENEQILDSLTWVLGRDIDNHYTVKNHAMLVLKGIIGKASSNVLEKLKPEFFERIVGVLREASKSPTGISQQGINAALQIMLDACLLRRNRIMMIESGAVFELIELELGSPEKKTSELILGILFHLCSCADGRAQFLSHSASVALITKRLLTVSPAADDRALLIISIICKFSGTPLVIQEMLKVGTFAKLCMVLQGDCAIYLKDKAKEILREHSNVWKNSPCIEVRTFSQYLKQVL</sequence>
<evidence type="ECO:0000256" key="1">
    <source>
        <dbReference type="ARBA" id="ARBA00000900"/>
    </source>
</evidence>
<dbReference type="Gene3D" id="1.25.10.10">
    <property type="entry name" value="Leucine-rich Repeat Variant"/>
    <property type="match status" value="1"/>
</dbReference>
<dbReference type="SMART" id="SM00504">
    <property type="entry name" value="Ubox"/>
    <property type="match status" value="1"/>
</dbReference>
<comment type="pathway">
    <text evidence="2 5">Protein modification; protein ubiquitination.</text>
</comment>
<dbReference type="InterPro" id="IPR045185">
    <property type="entry name" value="PUB22/23/24-like"/>
</dbReference>
<comment type="caution">
    <text evidence="7">The sequence shown here is derived from an EMBL/GenBank/DDBJ whole genome shotgun (WGS) entry which is preliminary data.</text>
</comment>
<comment type="function">
    <text evidence="5">Functions as an E3 ubiquitin ligase.</text>
</comment>
<dbReference type="SUPFAM" id="SSF57850">
    <property type="entry name" value="RING/U-box"/>
    <property type="match status" value="1"/>
</dbReference>
<dbReference type="InterPro" id="IPR058678">
    <property type="entry name" value="ARM_PUB"/>
</dbReference>
<reference evidence="7 8" key="1">
    <citation type="submission" date="2019-07" db="EMBL/GenBank/DDBJ databases">
        <title>De Novo Assembly of kiwifruit Actinidia rufa.</title>
        <authorList>
            <person name="Sugita-Konishi S."/>
            <person name="Sato K."/>
            <person name="Mori E."/>
            <person name="Abe Y."/>
            <person name="Kisaki G."/>
            <person name="Hamano K."/>
            <person name="Suezawa K."/>
            <person name="Otani M."/>
            <person name="Fukuda T."/>
            <person name="Manabe T."/>
            <person name="Gomi K."/>
            <person name="Tabuchi M."/>
            <person name="Akimitsu K."/>
            <person name="Kataoka I."/>
        </authorList>
    </citation>
    <scope>NUCLEOTIDE SEQUENCE [LARGE SCALE GENOMIC DNA]</scope>
    <source>
        <strain evidence="8">cv. Fuchu</strain>
    </source>
</reference>
<dbReference type="PROSITE" id="PS51698">
    <property type="entry name" value="U_BOX"/>
    <property type="match status" value="1"/>
</dbReference>
<dbReference type="InterPro" id="IPR011989">
    <property type="entry name" value="ARM-like"/>
</dbReference>
<accession>A0A7J0FGZ6</accession>
<dbReference type="SUPFAM" id="SSF48371">
    <property type="entry name" value="ARM repeat"/>
    <property type="match status" value="1"/>
</dbReference>
<evidence type="ECO:0000256" key="2">
    <source>
        <dbReference type="ARBA" id="ARBA00004906"/>
    </source>
</evidence>
<evidence type="ECO:0000256" key="5">
    <source>
        <dbReference type="RuleBase" id="RU369093"/>
    </source>
</evidence>
<evidence type="ECO:0000256" key="4">
    <source>
        <dbReference type="ARBA" id="ARBA00022786"/>
    </source>
</evidence>
<keyword evidence="8" id="KW-1185">Reference proteome</keyword>
<dbReference type="EC" id="2.3.2.27" evidence="5"/>
<dbReference type="Proteomes" id="UP000585474">
    <property type="component" value="Unassembled WGS sequence"/>
</dbReference>
<feature type="domain" description="U-box" evidence="6">
    <location>
        <begin position="5"/>
        <end position="81"/>
    </location>
</feature>
<dbReference type="Pfam" id="PF25598">
    <property type="entry name" value="ARM_PUB"/>
    <property type="match status" value="1"/>
</dbReference>
<dbReference type="GO" id="GO:0016567">
    <property type="term" value="P:protein ubiquitination"/>
    <property type="evidence" value="ECO:0007669"/>
    <property type="project" value="UniProtKB-UniRule"/>
</dbReference>
<dbReference type="CDD" id="cd16655">
    <property type="entry name" value="RING-Ubox_WDSUB1-like"/>
    <property type="match status" value="1"/>
</dbReference>
<keyword evidence="3 5" id="KW-0808">Transferase</keyword>
<keyword evidence="4 5" id="KW-0833">Ubl conjugation pathway</keyword>
<protein>
    <recommendedName>
        <fullName evidence="5 6">U-box domain-containing protein</fullName>
        <ecNumber evidence="5">2.3.2.27</ecNumber>
    </recommendedName>
    <alternativeName>
        <fullName evidence="5">RING-type E3 ubiquitin transferase PUB</fullName>
    </alternativeName>
</protein>
<dbReference type="OrthoDB" id="10064100at2759"/>
<dbReference type="InterPro" id="IPR016024">
    <property type="entry name" value="ARM-type_fold"/>
</dbReference>
<dbReference type="InterPro" id="IPR003613">
    <property type="entry name" value="Ubox_domain"/>
</dbReference>
<organism evidence="7 8">
    <name type="scientific">Actinidia rufa</name>
    <dbReference type="NCBI Taxonomy" id="165716"/>
    <lineage>
        <taxon>Eukaryota</taxon>
        <taxon>Viridiplantae</taxon>
        <taxon>Streptophyta</taxon>
        <taxon>Embryophyta</taxon>
        <taxon>Tracheophyta</taxon>
        <taxon>Spermatophyta</taxon>
        <taxon>Magnoliopsida</taxon>
        <taxon>eudicotyledons</taxon>
        <taxon>Gunneridae</taxon>
        <taxon>Pentapetalae</taxon>
        <taxon>asterids</taxon>
        <taxon>Ericales</taxon>
        <taxon>Actinidiaceae</taxon>
        <taxon>Actinidia</taxon>
    </lineage>
</organism>
<dbReference type="Pfam" id="PF04564">
    <property type="entry name" value="U-box"/>
    <property type="match status" value="1"/>
</dbReference>
<dbReference type="UniPathway" id="UPA00143"/>
<dbReference type="GO" id="GO:0061630">
    <property type="term" value="F:ubiquitin protein ligase activity"/>
    <property type="evidence" value="ECO:0007669"/>
    <property type="project" value="UniProtKB-UniRule"/>
</dbReference>
<dbReference type="Gene3D" id="3.30.40.10">
    <property type="entry name" value="Zinc/RING finger domain, C3HC4 (zinc finger)"/>
    <property type="match status" value="1"/>
</dbReference>
<evidence type="ECO:0000313" key="8">
    <source>
        <dbReference type="Proteomes" id="UP000585474"/>
    </source>
</evidence>
<dbReference type="EMBL" id="BJWL01000012">
    <property type="protein sequence ID" value="GFY97972.1"/>
    <property type="molecule type" value="Genomic_DNA"/>
</dbReference>
<dbReference type="PANTHER" id="PTHR22849:SF24">
    <property type="entry name" value="E3 UBIQUITIN-PROTEIN LIGASE PUB24"/>
    <property type="match status" value="1"/>
</dbReference>
<evidence type="ECO:0000259" key="6">
    <source>
        <dbReference type="PROSITE" id="PS51698"/>
    </source>
</evidence>
<comment type="catalytic activity">
    <reaction evidence="1 5">
        <text>S-ubiquitinyl-[E2 ubiquitin-conjugating enzyme]-L-cysteine + [acceptor protein]-L-lysine = [E2 ubiquitin-conjugating enzyme]-L-cysteine + N(6)-ubiquitinyl-[acceptor protein]-L-lysine.</text>
        <dbReference type="EC" id="2.3.2.27"/>
    </reaction>
</comment>
<evidence type="ECO:0000313" key="7">
    <source>
        <dbReference type="EMBL" id="GFY97972.1"/>
    </source>
</evidence>
<evidence type="ECO:0000256" key="3">
    <source>
        <dbReference type="ARBA" id="ARBA00022679"/>
    </source>
</evidence>